<dbReference type="EMBL" id="CP093313">
    <property type="protein sequence ID" value="UWZ86272.1"/>
    <property type="molecule type" value="Genomic_DNA"/>
</dbReference>
<dbReference type="InterPro" id="IPR047867">
    <property type="entry name" value="Ribosomal_uL22_bac/org-type"/>
</dbReference>
<organism evidence="12 13">
    <name type="scientific">Occallatibacter riparius</name>
    <dbReference type="NCBI Taxonomy" id="1002689"/>
    <lineage>
        <taxon>Bacteria</taxon>
        <taxon>Pseudomonadati</taxon>
        <taxon>Acidobacteriota</taxon>
        <taxon>Terriglobia</taxon>
        <taxon>Terriglobales</taxon>
        <taxon>Acidobacteriaceae</taxon>
        <taxon>Occallatibacter</taxon>
    </lineage>
</organism>
<dbReference type="InterPro" id="IPR001063">
    <property type="entry name" value="Ribosomal_uL22"/>
</dbReference>
<comment type="function">
    <text evidence="7">The globular domain of the protein is located near the polypeptide exit tunnel on the outside of the subunit, while an extended beta-hairpin is found that lines the wall of the exit tunnel in the center of the 70S ribosome.</text>
</comment>
<gene>
    <name evidence="7 12" type="primary">rplV</name>
    <name evidence="12" type="ORF">MOP44_10070</name>
</gene>
<evidence type="ECO:0000256" key="8">
    <source>
        <dbReference type="RuleBase" id="RU004005"/>
    </source>
</evidence>
<evidence type="ECO:0000256" key="4">
    <source>
        <dbReference type="ARBA" id="ARBA00022980"/>
    </source>
</evidence>
<sequence length="172" mass="18628">MAVETKEYRAEAKFQRVSPQKARLVLDLIKGRGIQEALETAAFTKKRIAPVIHKLLTSAVDNAKYVAGEQGIDLDVDNLYVKNALANEGPRMKRIRPAPMGRAYRYQRRLAHIIVSVAERNGGASLVTTVEEPAKPAKKSAGKKTAVKKAPAKKAATKKSASAAPKAKKAAK</sequence>
<keyword evidence="2 7" id="KW-0699">rRNA-binding</keyword>
<keyword evidence="3 7" id="KW-0694">RNA-binding</keyword>
<keyword evidence="13" id="KW-1185">Reference proteome</keyword>
<evidence type="ECO:0000313" key="12">
    <source>
        <dbReference type="EMBL" id="UWZ86272.1"/>
    </source>
</evidence>
<dbReference type="NCBIfam" id="TIGR01044">
    <property type="entry name" value="rplV_bact"/>
    <property type="match status" value="1"/>
</dbReference>
<evidence type="ECO:0000256" key="2">
    <source>
        <dbReference type="ARBA" id="ARBA00022730"/>
    </source>
</evidence>
<dbReference type="GO" id="GO:0019843">
    <property type="term" value="F:rRNA binding"/>
    <property type="evidence" value="ECO:0007669"/>
    <property type="project" value="UniProtKB-UniRule"/>
</dbReference>
<dbReference type="Gene3D" id="3.90.470.10">
    <property type="entry name" value="Ribosomal protein L22/L17"/>
    <property type="match status" value="1"/>
</dbReference>
<evidence type="ECO:0000256" key="7">
    <source>
        <dbReference type="HAMAP-Rule" id="MF_01331"/>
    </source>
</evidence>
<evidence type="ECO:0000256" key="6">
    <source>
        <dbReference type="ARBA" id="ARBA00035207"/>
    </source>
</evidence>
<dbReference type="Pfam" id="PF00237">
    <property type="entry name" value="Ribosomal_L22"/>
    <property type="match status" value="1"/>
</dbReference>
<comment type="similarity">
    <text evidence="1 7 8">Belongs to the universal ribosomal protein uL22 family.</text>
</comment>
<evidence type="ECO:0000256" key="11">
    <source>
        <dbReference type="SAM" id="MobiDB-lite"/>
    </source>
</evidence>
<evidence type="ECO:0000256" key="9">
    <source>
        <dbReference type="RuleBase" id="RU004006"/>
    </source>
</evidence>
<evidence type="ECO:0000256" key="10">
    <source>
        <dbReference type="RuleBase" id="RU004008"/>
    </source>
</evidence>
<dbReference type="SUPFAM" id="SSF54843">
    <property type="entry name" value="Ribosomal protein L22"/>
    <property type="match status" value="1"/>
</dbReference>
<dbReference type="RefSeq" id="WP_260795914.1">
    <property type="nucleotide sequence ID" value="NZ_CP093313.1"/>
</dbReference>
<dbReference type="InterPro" id="IPR005727">
    <property type="entry name" value="Ribosomal_uL22_bac/chlpt-type"/>
</dbReference>
<feature type="region of interest" description="Disordered" evidence="11">
    <location>
        <begin position="128"/>
        <end position="172"/>
    </location>
</feature>
<accession>A0A9J7BUF9</accession>
<comment type="function">
    <text evidence="7 10">This protein binds specifically to 23S rRNA; its binding is stimulated by other ribosomal proteins, e.g., L4, L17, and L20. It is important during the early stages of 50S assembly. It makes multiple contacts with different domains of the 23S rRNA in the assembled 50S subunit and ribosome.</text>
</comment>
<keyword evidence="5 7" id="KW-0687">Ribonucleoprotein</keyword>
<dbReference type="GO" id="GO:0003735">
    <property type="term" value="F:structural constituent of ribosome"/>
    <property type="evidence" value="ECO:0007669"/>
    <property type="project" value="InterPro"/>
</dbReference>
<comment type="subunit">
    <text evidence="7 9">Part of the 50S ribosomal subunit.</text>
</comment>
<evidence type="ECO:0000256" key="5">
    <source>
        <dbReference type="ARBA" id="ARBA00023274"/>
    </source>
</evidence>
<dbReference type="PANTHER" id="PTHR13501:SF8">
    <property type="entry name" value="LARGE RIBOSOMAL SUBUNIT PROTEIN UL22M"/>
    <property type="match status" value="1"/>
</dbReference>
<keyword evidence="4 7" id="KW-0689">Ribosomal protein</keyword>
<name>A0A9J7BUF9_9BACT</name>
<dbReference type="CDD" id="cd00336">
    <property type="entry name" value="Ribosomal_L22"/>
    <property type="match status" value="1"/>
</dbReference>
<feature type="compositionally biased region" description="Basic residues" evidence="11">
    <location>
        <begin position="136"/>
        <end position="157"/>
    </location>
</feature>
<dbReference type="PANTHER" id="PTHR13501">
    <property type="entry name" value="CHLOROPLAST 50S RIBOSOMAL PROTEIN L22-RELATED"/>
    <property type="match status" value="1"/>
</dbReference>
<reference evidence="12" key="1">
    <citation type="submission" date="2021-04" db="EMBL/GenBank/DDBJ databases">
        <title>Phylogenetic analysis of Acidobacteriaceae.</title>
        <authorList>
            <person name="Qiu L."/>
            <person name="Zhang Q."/>
        </authorList>
    </citation>
    <scope>NUCLEOTIDE SEQUENCE</scope>
    <source>
        <strain evidence="12">DSM 25168</strain>
    </source>
</reference>
<dbReference type="HAMAP" id="MF_01331_B">
    <property type="entry name" value="Ribosomal_uL22_B"/>
    <property type="match status" value="1"/>
</dbReference>
<dbReference type="KEGG" id="orp:MOP44_10070"/>
<dbReference type="GO" id="GO:0006412">
    <property type="term" value="P:translation"/>
    <property type="evidence" value="ECO:0007669"/>
    <property type="project" value="UniProtKB-UniRule"/>
</dbReference>
<evidence type="ECO:0000256" key="3">
    <source>
        <dbReference type="ARBA" id="ARBA00022884"/>
    </source>
</evidence>
<dbReference type="InterPro" id="IPR036394">
    <property type="entry name" value="Ribosomal_uL22_sf"/>
</dbReference>
<proteinExistence type="inferred from homology"/>
<protein>
    <recommendedName>
        <fullName evidence="6 7">Large ribosomal subunit protein uL22</fullName>
    </recommendedName>
</protein>
<dbReference type="Proteomes" id="UP001059380">
    <property type="component" value="Chromosome"/>
</dbReference>
<evidence type="ECO:0000256" key="1">
    <source>
        <dbReference type="ARBA" id="ARBA00009451"/>
    </source>
</evidence>
<dbReference type="AlphaFoldDB" id="A0A9J7BUF9"/>
<evidence type="ECO:0000313" key="13">
    <source>
        <dbReference type="Proteomes" id="UP001059380"/>
    </source>
</evidence>
<dbReference type="GO" id="GO:0022625">
    <property type="term" value="C:cytosolic large ribosomal subunit"/>
    <property type="evidence" value="ECO:0007669"/>
    <property type="project" value="TreeGrafter"/>
</dbReference>